<dbReference type="EMBL" id="KN742847">
    <property type="protein sequence ID" value="KIH52766.1"/>
    <property type="molecule type" value="Genomic_DNA"/>
</dbReference>
<protein>
    <submittedName>
        <fullName evidence="1">Uncharacterized protein</fullName>
    </submittedName>
</protein>
<sequence length="125" mass="13958">MDLADTRMDGYFETSECFDVSNTEGTLRHLIENITVSIPKTKVNKPCSRKIKFTIPKKFIHNGNPPLNNGSTSVSSISKERSMTKDANANFWRSVVLAAAFLALKRSMSTGRGMRERSPLEAMET</sequence>
<dbReference type="AlphaFoldDB" id="A0A0C2G6R9"/>
<accession>A0A0C2G6R9</accession>
<dbReference type="Proteomes" id="UP000054047">
    <property type="component" value="Unassembled WGS sequence"/>
</dbReference>
<organism evidence="1 2">
    <name type="scientific">Ancylostoma duodenale</name>
    <dbReference type="NCBI Taxonomy" id="51022"/>
    <lineage>
        <taxon>Eukaryota</taxon>
        <taxon>Metazoa</taxon>
        <taxon>Ecdysozoa</taxon>
        <taxon>Nematoda</taxon>
        <taxon>Chromadorea</taxon>
        <taxon>Rhabditida</taxon>
        <taxon>Rhabditina</taxon>
        <taxon>Rhabditomorpha</taxon>
        <taxon>Strongyloidea</taxon>
        <taxon>Ancylostomatidae</taxon>
        <taxon>Ancylostomatinae</taxon>
        <taxon>Ancylostoma</taxon>
    </lineage>
</organism>
<name>A0A0C2G6R9_9BILA</name>
<evidence type="ECO:0000313" key="1">
    <source>
        <dbReference type="EMBL" id="KIH52766.1"/>
    </source>
</evidence>
<evidence type="ECO:0000313" key="2">
    <source>
        <dbReference type="Proteomes" id="UP000054047"/>
    </source>
</evidence>
<proteinExistence type="predicted"/>
<gene>
    <name evidence="1" type="ORF">ANCDUO_17125</name>
</gene>
<reference evidence="1 2" key="1">
    <citation type="submission" date="2013-12" db="EMBL/GenBank/DDBJ databases">
        <title>Draft genome of the parsitic nematode Ancylostoma duodenale.</title>
        <authorList>
            <person name="Mitreva M."/>
        </authorList>
    </citation>
    <scope>NUCLEOTIDE SEQUENCE [LARGE SCALE GENOMIC DNA]</scope>
    <source>
        <strain evidence="1 2">Zhejiang</strain>
    </source>
</reference>
<dbReference type="OrthoDB" id="5772718at2759"/>
<keyword evidence="2" id="KW-1185">Reference proteome</keyword>